<keyword evidence="2" id="KW-1185">Reference proteome</keyword>
<sequence length="23" mass="2643">MLVGTIHLLWSCIELSRCDARIL</sequence>
<dbReference type="EMBL" id="JARTCD010000003">
    <property type="protein sequence ID" value="KAJ8662866.1"/>
    <property type="molecule type" value="Genomic_DNA"/>
</dbReference>
<evidence type="ECO:0000313" key="2">
    <source>
        <dbReference type="Proteomes" id="UP001234581"/>
    </source>
</evidence>
<dbReference type="Proteomes" id="UP001234581">
    <property type="component" value="Unassembled WGS sequence"/>
</dbReference>
<accession>A0AAD8DHN4</accession>
<comment type="caution">
    <text evidence="1">The sequence shown here is derived from an EMBL/GenBank/DDBJ whole genome shotgun (WGS) entry which is preliminary data.</text>
</comment>
<dbReference type="AlphaFoldDB" id="A0AAD8DHN4"/>
<name>A0AAD8DHN4_9FUNG</name>
<gene>
    <name evidence="1" type="ORF">O0I10_001042</name>
</gene>
<protein>
    <submittedName>
        <fullName evidence="1">Uncharacterized protein</fullName>
    </submittedName>
</protein>
<organism evidence="1 2">
    <name type="scientific">Lichtheimia ornata</name>
    <dbReference type="NCBI Taxonomy" id="688661"/>
    <lineage>
        <taxon>Eukaryota</taxon>
        <taxon>Fungi</taxon>
        <taxon>Fungi incertae sedis</taxon>
        <taxon>Mucoromycota</taxon>
        <taxon>Mucoromycotina</taxon>
        <taxon>Mucoromycetes</taxon>
        <taxon>Mucorales</taxon>
        <taxon>Lichtheimiaceae</taxon>
        <taxon>Lichtheimia</taxon>
    </lineage>
</organism>
<proteinExistence type="predicted"/>
<reference evidence="1 2" key="1">
    <citation type="submission" date="2023-03" db="EMBL/GenBank/DDBJ databases">
        <title>Genome sequence of Lichtheimia ornata CBS 291.66.</title>
        <authorList>
            <person name="Mohabir J.T."/>
            <person name="Shea T.P."/>
            <person name="Kurbessoian T."/>
            <person name="Berby B."/>
            <person name="Fontaine J."/>
            <person name="Livny J."/>
            <person name="Gnirke A."/>
            <person name="Stajich J.E."/>
            <person name="Cuomo C.A."/>
        </authorList>
    </citation>
    <scope>NUCLEOTIDE SEQUENCE [LARGE SCALE GENOMIC DNA]</scope>
    <source>
        <strain evidence="1">CBS 291.66</strain>
    </source>
</reference>
<evidence type="ECO:0000313" key="1">
    <source>
        <dbReference type="EMBL" id="KAJ8662866.1"/>
    </source>
</evidence>